<organism evidence="4 5">
    <name type="scientific">Paenibacillus sediminis</name>
    <dbReference type="NCBI Taxonomy" id="664909"/>
    <lineage>
        <taxon>Bacteria</taxon>
        <taxon>Bacillati</taxon>
        <taxon>Bacillota</taxon>
        <taxon>Bacilli</taxon>
        <taxon>Bacillales</taxon>
        <taxon>Paenibacillaceae</taxon>
        <taxon>Paenibacillus</taxon>
    </lineage>
</organism>
<reference evidence="4 5" key="1">
    <citation type="submission" date="2021-03" db="EMBL/GenBank/DDBJ databases">
        <title>Genomic Encyclopedia of Type Strains, Phase IV (KMG-IV): sequencing the most valuable type-strain genomes for metagenomic binning, comparative biology and taxonomic classification.</title>
        <authorList>
            <person name="Goeker M."/>
        </authorList>
    </citation>
    <scope>NUCLEOTIDE SEQUENCE [LARGE SCALE GENOMIC DNA]</scope>
    <source>
        <strain evidence="4 5">DSM 23491</strain>
    </source>
</reference>
<dbReference type="Pfam" id="PF20256">
    <property type="entry name" value="MoCoBD_2"/>
    <property type="match status" value="1"/>
</dbReference>
<evidence type="ECO:0000256" key="2">
    <source>
        <dbReference type="ARBA" id="ARBA00023002"/>
    </source>
</evidence>
<sequence>MSHMDHLEVVGKSILKKESPDKATGRAKYTGDYTESGLLHAAMVTSSYAHANILNIDTSAAWQVKGVRTILTGEDSHVLTGEEIRDRPIIAKDRVRFFGETVAVVVADTEAAAKQAAYSMIVQYEPLQVVNSPTQAIRKGAPLVHPNLGQYKAADGVNPIPGTNVASLIKIRKGQMEKGWSDSEVVIENTVSFAPSDHAAMETRSAVAEIRPDGHIVIETSSQAPFAVKKYMGLYFNIEPGWIIVKTPFVGGGYGGKAAIQLEPIAYLASKAVGGRKVKIINTREEDMVTSPGHIGLEARVKLGSTSKGEITAAEIIYWFDGGAYNDKSSDVARAAAADCTGPYAINNLYCDCMTIYTNHPYASAYRGYGHAELTFAIERAMDALAEKLGMDPLELRTMNIVTPGDTSPTRNMLNSSNLGDLRECMRRLRNLSGWDEWKVKQVDANKVRSKGISCGWKNSSMDPNASSGAIVSFNPDGSLNLECGVVEIGTGTKTVLAQILAERMKLDPSQIHVKFTIDTAITPEHWKTVASRGTFMGGRAVLKAADDAIRQLLDIAGCVLRVDPEDLEVGWGKVFVRSDPAVHVDFKDICYGYTYPNGNSIGGQIIGRGHYIQRQMTYLNPETGEVGPEWNVSAQAVEIELDISDYNYKILKAISVIDAGKVLNPKGAEGQVMGAMSMGLSFGNRETFIFNDQGIVLNPTLRDYPLIRYGENPEYIVKFIENPCLEAPFGARALGEHGLIGMPAALASALSRAAGVHLNHLPLFPERIWRTKMRVPYDTV</sequence>
<dbReference type="InterPro" id="IPR037165">
    <property type="entry name" value="AldOxase/xan_DH_Mopterin-bd_sf"/>
</dbReference>
<protein>
    <submittedName>
        <fullName evidence="4">CO/xanthine dehydrogenase Mo-binding subunit</fullName>
    </submittedName>
</protein>
<dbReference type="InterPro" id="IPR016208">
    <property type="entry name" value="Ald_Oxase/xanthine_DH-like"/>
</dbReference>
<accession>A0ABS4H436</accession>
<dbReference type="InterPro" id="IPR036856">
    <property type="entry name" value="Ald_Oxase/Xan_DH_a/b_sf"/>
</dbReference>
<proteinExistence type="predicted"/>
<dbReference type="SUPFAM" id="SSF56003">
    <property type="entry name" value="Molybdenum cofactor-binding domain"/>
    <property type="match status" value="1"/>
</dbReference>
<dbReference type="Gene3D" id="3.90.1170.50">
    <property type="entry name" value="Aldehyde oxidase/xanthine dehydrogenase, a/b hammerhead"/>
    <property type="match status" value="1"/>
</dbReference>
<evidence type="ECO:0000256" key="1">
    <source>
        <dbReference type="ARBA" id="ARBA00022505"/>
    </source>
</evidence>
<comment type="caution">
    <text evidence="4">The sequence shown here is derived from an EMBL/GenBank/DDBJ whole genome shotgun (WGS) entry which is preliminary data.</text>
</comment>
<dbReference type="InterPro" id="IPR008274">
    <property type="entry name" value="AldOxase/xan_DH_MoCoBD1"/>
</dbReference>
<dbReference type="PANTHER" id="PTHR11908:SF132">
    <property type="entry name" value="ALDEHYDE OXIDASE 1-RELATED"/>
    <property type="match status" value="1"/>
</dbReference>
<evidence type="ECO:0000313" key="4">
    <source>
        <dbReference type="EMBL" id="MBP1937012.1"/>
    </source>
</evidence>
<dbReference type="Gene3D" id="3.30.365.10">
    <property type="entry name" value="Aldehyde oxidase/xanthine dehydrogenase, molybdopterin binding domain"/>
    <property type="match status" value="4"/>
</dbReference>
<gene>
    <name evidence="4" type="ORF">J2Z20_001894</name>
</gene>
<evidence type="ECO:0000259" key="3">
    <source>
        <dbReference type="SMART" id="SM01008"/>
    </source>
</evidence>
<dbReference type="InterPro" id="IPR046867">
    <property type="entry name" value="AldOxase/xan_DH_MoCoBD2"/>
</dbReference>
<keyword evidence="2" id="KW-0560">Oxidoreductase</keyword>
<dbReference type="SMART" id="SM01008">
    <property type="entry name" value="Ald_Xan_dh_C"/>
    <property type="match status" value="1"/>
</dbReference>
<dbReference type="InterPro" id="IPR000674">
    <property type="entry name" value="Ald_Oxase/Xan_DH_a/b"/>
</dbReference>
<feature type="domain" description="Aldehyde oxidase/xanthine dehydrogenase a/b hammerhead" evidence="3">
    <location>
        <begin position="24"/>
        <end position="128"/>
    </location>
</feature>
<keyword evidence="5" id="KW-1185">Reference proteome</keyword>
<evidence type="ECO:0000313" key="5">
    <source>
        <dbReference type="Proteomes" id="UP001519273"/>
    </source>
</evidence>
<dbReference type="PANTHER" id="PTHR11908">
    <property type="entry name" value="XANTHINE DEHYDROGENASE"/>
    <property type="match status" value="1"/>
</dbReference>
<dbReference type="EMBL" id="JAGGKP010000003">
    <property type="protein sequence ID" value="MBP1937012.1"/>
    <property type="molecule type" value="Genomic_DNA"/>
</dbReference>
<keyword evidence="1" id="KW-0500">Molybdenum</keyword>
<dbReference type="Pfam" id="PF01315">
    <property type="entry name" value="Ald_Xan_dh_C"/>
    <property type="match status" value="1"/>
</dbReference>
<dbReference type="SUPFAM" id="SSF54665">
    <property type="entry name" value="CO dehydrogenase molybdoprotein N-domain-like"/>
    <property type="match status" value="1"/>
</dbReference>
<dbReference type="Proteomes" id="UP001519273">
    <property type="component" value="Unassembled WGS sequence"/>
</dbReference>
<dbReference type="Pfam" id="PF02738">
    <property type="entry name" value="MoCoBD_1"/>
    <property type="match status" value="1"/>
</dbReference>
<name>A0ABS4H436_9BACL</name>